<sequence length="219" mass="25026">MDSYVESPLWTPVGFGRPAHAQEAWAWPAGEPYYSPVRHPRFWFEDGNLAIRVENTLYNLHRYLFAKSSTFSAYQYQLGGTRELKENKTDFDRLLSILYPTDYGSHQCKTTEEWTSVLLLANKWGMWDIRRLAISQLSICAGPVDKIALGHRYNVQEWLGPAYMELTMRGQAISAEEGAKLGVDAMVRLGALKDEVFGNLPAFVDEDKFSDLFAQKLYV</sequence>
<reference evidence="1" key="1">
    <citation type="submission" date="2023-03" db="EMBL/GenBank/DDBJ databases">
        <title>Massive genome expansion in bonnet fungi (Mycena s.s.) driven by repeated elements and novel gene families across ecological guilds.</title>
        <authorList>
            <consortium name="Lawrence Berkeley National Laboratory"/>
            <person name="Harder C.B."/>
            <person name="Miyauchi S."/>
            <person name="Viragh M."/>
            <person name="Kuo A."/>
            <person name="Thoen E."/>
            <person name="Andreopoulos B."/>
            <person name="Lu D."/>
            <person name="Skrede I."/>
            <person name="Drula E."/>
            <person name="Henrissat B."/>
            <person name="Morin E."/>
            <person name="Kohler A."/>
            <person name="Barry K."/>
            <person name="LaButti K."/>
            <person name="Morin E."/>
            <person name="Salamov A."/>
            <person name="Lipzen A."/>
            <person name="Mereny Z."/>
            <person name="Hegedus B."/>
            <person name="Baldrian P."/>
            <person name="Stursova M."/>
            <person name="Weitz H."/>
            <person name="Taylor A."/>
            <person name="Grigoriev I.V."/>
            <person name="Nagy L.G."/>
            <person name="Martin F."/>
            <person name="Kauserud H."/>
        </authorList>
    </citation>
    <scope>NUCLEOTIDE SEQUENCE</scope>
    <source>
        <strain evidence="1">9284</strain>
    </source>
</reference>
<dbReference type="AlphaFoldDB" id="A0AAD7CG71"/>
<evidence type="ECO:0008006" key="3">
    <source>
        <dbReference type="Google" id="ProtNLM"/>
    </source>
</evidence>
<gene>
    <name evidence="1" type="ORF">FB45DRAFT_733010</name>
</gene>
<comment type="caution">
    <text evidence="1">The sequence shown here is derived from an EMBL/GenBank/DDBJ whole genome shotgun (WGS) entry which is preliminary data.</text>
</comment>
<dbReference type="EMBL" id="JARKIF010000002">
    <property type="protein sequence ID" value="KAJ7647865.1"/>
    <property type="molecule type" value="Genomic_DNA"/>
</dbReference>
<proteinExistence type="predicted"/>
<organism evidence="1 2">
    <name type="scientific">Roridomyces roridus</name>
    <dbReference type="NCBI Taxonomy" id="1738132"/>
    <lineage>
        <taxon>Eukaryota</taxon>
        <taxon>Fungi</taxon>
        <taxon>Dikarya</taxon>
        <taxon>Basidiomycota</taxon>
        <taxon>Agaricomycotina</taxon>
        <taxon>Agaricomycetes</taxon>
        <taxon>Agaricomycetidae</taxon>
        <taxon>Agaricales</taxon>
        <taxon>Marasmiineae</taxon>
        <taxon>Mycenaceae</taxon>
        <taxon>Roridomyces</taxon>
    </lineage>
</organism>
<accession>A0AAD7CG71</accession>
<evidence type="ECO:0000313" key="2">
    <source>
        <dbReference type="Proteomes" id="UP001221142"/>
    </source>
</evidence>
<evidence type="ECO:0000313" key="1">
    <source>
        <dbReference type="EMBL" id="KAJ7647865.1"/>
    </source>
</evidence>
<keyword evidence="2" id="KW-1185">Reference proteome</keyword>
<name>A0AAD7CG71_9AGAR</name>
<dbReference type="Proteomes" id="UP001221142">
    <property type="component" value="Unassembled WGS sequence"/>
</dbReference>
<protein>
    <recommendedName>
        <fullName evidence="3">BTB domain-containing protein</fullName>
    </recommendedName>
</protein>